<name>A0ABT4GDF2_9BACL</name>
<gene>
    <name evidence="1" type="ORF">M5X19_15115</name>
</gene>
<evidence type="ECO:0000313" key="2">
    <source>
        <dbReference type="Proteomes" id="UP001527099"/>
    </source>
</evidence>
<organism evidence="1 2">
    <name type="scientific">Paenibacillus alginolyticus</name>
    <dbReference type="NCBI Taxonomy" id="59839"/>
    <lineage>
        <taxon>Bacteria</taxon>
        <taxon>Bacillati</taxon>
        <taxon>Bacillota</taxon>
        <taxon>Bacilli</taxon>
        <taxon>Bacillales</taxon>
        <taxon>Paenibacillaceae</taxon>
        <taxon>Paenibacillus</taxon>
    </lineage>
</organism>
<dbReference type="RefSeq" id="WP_268615981.1">
    <property type="nucleotide sequence ID" value="NZ_JAMDMX010000046.1"/>
</dbReference>
<proteinExistence type="predicted"/>
<evidence type="ECO:0000313" key="1">
    <source>
        <dbReference type="EMBL" id="MCY9694222.1"/>
    </source>
</evidence>
<sequence>MKQTTENRTASIKKLDQLSSVEKLVNQVLANGHAKSDDLATIAKMCKLTDLQVVVAIQLLIHKKILPSEQFLS</sequence>
<dbReference type="Proteomes" id="UP001527099">
    <property type="component" value="Unassembled WGS sequence"/>
</dbReference>
<keyword evidence="2" id="KW-1185">Reference proteome</keyword>
<protein>
    <submittedName>
        <fullName evidence="1">Uncharacterized protein</fullName>
    </submittedName>
</protein>
<reference evidence="1 2" key="1">
    <citation type="submission" date="2022-05" db="EMBL/GenBank/DDBJ databases">
        <title>Genome Sequencing of Bee-Associated Microbes.</title>
        <authorList>
            <person name="Dunlap C."/>
        </authorList>
    </citation>
    <scope>NUCLEOTIDE SEQUENCE [LARGE SCALE GENOMIC DNA]</scope>
    <source>
        <strain evidence="1 2">NRRL B-14421</strain>
    </source>
</reference>
<dbReference type="EMBL" id="JAMDMX010000046">
    <property type="protein sequence ID" value="MCY9694222.1"/>
    <property type="molecule type" value="Genomic_DNA"/>
</dbReference>
<comment type="caution">
    <text evidence="1">The sequence shown here is derived from an EMBL/GenBank/DDBJ whole genome shotgun (WGS) entry which is preliminary data.</text>
</comment>
<accession>A0ABT4GDF2</accession>